<organism evidence="5 6">
    <name type="scientific">Papaver nudicaule</name>
    <name type="common">Iceland poppy</name>
    <dbReference type="NCBI Taxonomy" id="74823"/>
    <lineage>
        <taxon>Eukaryota</taxon>
        <taxon>Viridiplantae</taxon>
        <taxon>Streptophyta</taxon>
        <taxon>Embryophyta</taxon>
        <taxon>Tracheophyta</taxon>
        <taxon>Spermatophyta</taxon>
        <taxon>Magnoliopsida</taxon>
        <taxon>Ranunculales</taxon>
        <taxon>Papaveraceae</taxon>
        <taxon>Papaveroideae</taxon>
        <taxon>Papaver</taxon>
    </lineage>
</organism>
<dbReference type="Pfam" id="PF00542">
    <property type="entry name" value="Ribosomal_L12"/>
    <property type="match status" value="1"/>
</dbReference>
<keyword evidence="6" id="KW-1185">Reference proteome</keyword>
<comment type="caution">
    <text evidence="5">The sequence shown here is derived from an EMBL/GenBank/DDBJ whole genome shotgun (WGS) entry which is preliminary data.</text>
</comment>
<protein>
    <recommendedName>
        <fullName evidence="4">Large ribosomal subunit protein bL12 C-terminal domain-containing protein</fullName>
    </recommendedName>
</protein>
<feature type="domain" description="Large ribosomal subunit protein bL12 C-terminal" evidence="4">
    <location>
        <begin position="101"/>
        <end position="167"/>
    </location>
</feature>
<evidence type="ECO:0000259" key="4">
    <source>
        <dbReference type="Pfam" id="PF00542"/>
    </source>
</evidence>
<gene>
    <name evidence="5" type="ORF">MKW94_003587</name>
</gene>
<evidence type="ECO:0000313" key="5">
    <source>
        <dbReference type="EMBL" id="MCL7047794.1"/>
    </source>
</evidence>
<comment type="similarity">
    <text evidence="1">Belongs to the bacterial ribosomal protein bL12 family.</text>
</comment>
<evidence type="ECO:0000313" key="6">
    <source>
        <dbReference type="Proteomes" id="UP001177140"/>
    </source>
</evidence>
<evidence type="ECO:0000256" key="3">
    <source>
        <dbReference type="ARBA" id="ARBA00023274"/>
    </source>
</evidence>
<dbReference type="CDD" id="cd00387">
    <property type="entry name" value="Ribosomal_L7_L12"/>
    <property type="match status" value="1"/>
</dbReference>
<dbReference type="HAMAP" id="MF_00368">
    <property type="entry name" value="Ribosomal_bL12"/>
    <property type="match status" value="1"/>
</dbReference>
<dbReference type="InterPro" id="IPR013823">
    <property type="entry name" value="Ribosomal_bL12_C"/>
</dbReference>
<dbReference type="PANTHER" id="PTHR45987:SF11">
    <property type="entry name" value="OS07G0626100 PROTEIN"/>
    <property type="match status" value="1"/>
</dbReference>
<proteinExistence type="inferred from homology"/>
<dbReference type="EMBL" id="JAJJMA010297128">
    <property type="protein sequence ID" value="MCL7047794.1"/>
    <property type="molecule type" value="Genomic_DNA"/>
</dbReference>
<dbReference type="GO" id="GO:0003735">
    <property type="term" value="F:structural constituent of ribosome"/>
    <property type="evidence" value="ECO:0007669"/>
    <property type="project" value="InterPro"/>
</dbReference>
<dbReference type="InterPro" id="IPR014719">
    <property type="entry name" value="Ribosomal_bL12_C/ClpS-like"/>
</dbReference>
<evidence type="ECO:0000256" key="1">
    <source>
        <dbReference type="ARBA" id="ARBA00007197"/>
    </source>
</evidence>
<sequence length="168" mass="18037">MTKIPSKSLTKLFFSARISHRSLSTATSSAAETQAQKLERIADQLIDLTKFEKHDYAILFRHKLGLNKYGPAISGLNAANGSSSAAAATAAADAAVEKVAFDLKLEKFDAAAKIKIIKEVRSFTDLGLKEAKDLVEKAPVVLKKGLTKEEANPLLDKLKALGATVVLE</sequence>
<dbReference type="Gene3D" id="3.30.1390.10">
    <property type="match status" value="1"/>
</dbReference>
<name>A0AA41VV33_PAPNU</name>
<dbReference type="Proteomes" id="UP001177140">
    <property type="component" value="Unassembled WGS sequence"/>
</dbReference>
<accession>A0AA41VV33</accession>
<dbReference type="GO" id="GO:1990904">
    <property type="term" value="C:ribonucleoprotein complex"/>
    <property type="evidence" value="ECO:0007669"/>
    <property type="project" value="UniProtKB-KW"/>
</dbReference>
<evidence type="ECO:0000256" key="2">
    <source>
        <dbReference type="ARBA" id="ARBA00022980"/>
    </source>
</evidence>
<dbReference type="GO" id="GO:0006412">
    <property type="term" value="P:translation"/>
    <property type="evidence" value="ECO:0007669"/>
    <property type="project" value="InterPro"/>
</dbReference>
<dbReference type="InterPro" id="IPR000206">
    <property type="entry name" value="Ribosomal_bL12"/>
</dbReference>
<dbReference type="GO" id="GO:0003729">
    <property type="term" value="F:mRNA binding"/>
    <property type="evidence" value="ECO:0007669"/>
    <property type="project" value="TreeGrafter"/>
</dbReference>
<dbReference type="AlphaFoldDB" id="A0AA41VV33"/>
<dbReference type="PANTHER" id="PTHR45987">
    <property type="entry name" value="39S RIBOSOMAL PROTEIN L12"/>
    <property type="match status" value="1"/>
</dbReference>
<reference evidence="5" key="1">
    <citation type="submission" date="2022-03" db="EMBL/GenBank/DDBJ databases">
        <title>A functionally conserved STORR gene fusion in Papaver species that diverged 16.8 million years ago.</title>
        <authorList>
            <person name="Catania T."/>
        </authorList>
    </citation>
    <scope>NUCLEOTIDE SEQUENCE</scope>
    <source>
        <strain evidence="5">S-191538</strain>
    </source>
</reference>
<keyword evidence="2" id="KW-0689">Ribosomal protein</keyword>
<keyword evidence="3" id="KW-0687">Ribonucleoprotein</keyword>
<dbReference type="FunFam" id="3.30.1390.10:FF:000001">
    <property type="entry name" value="50S ribosomal protein L7/L12"/>
    <property type="match status" value="1"/>
</dbReference>
<dbReference type="SUPFAM" id="SSF54736">
    <property type="entry name" value="ClpS-like"/>
    <property type="match status" value="1"/>
</dbReference>
<dbReference type="GO" id="GO:0005840">
    <property type="term" value="C:ribosome"/>
    <property type="evidence" value="ECO:0007669"/>
    <property type="project" value="UniProtKB-KW"/>
</dbReference>